<name>A0A6S7AK58_9BURK</name>
<evidence type="ECO:0000259" key="3">
    <source>
        <dbReference type="Pfam" id="PF00501"/>
    </source>
</evidence>
<dbReference type="EC" id="6.2.1.26" evidence="5"/>
<dbReference type="Pfam" id="PF13193">
    <property type="entry name" value="AMP-binding_C"/>
    <property type="match status" value="1"/>
</dbReference>
<dbReference type="InterPro" id="IPR000873">
    <property type="entry name" value="AMP-dep_synth/lig_dom"/>
</dbReference>
<accession>A0A6S7AK58</accession>
<feature type="domain" description="AMP-binding enzyme C-terminal" evidence="4">
    <location>
        <begin position="442"/>
        <end position="517"/>
    </location>
</feature>
<dbReference type="InterPro" id="IPR042099">
    <property type="entry name" value="ANL_N_sf"/>
</dbReference>
<sequence length="535" mass="58494">MSGRIIAGGIELTRDALVARGEQVAAGLAAMGVREGDVIAVLLRNGMPYLEIIQACKRLGCYYCPINWHYTAEEVAFLVTDSGAKLVIAEDDLWRQVWTALPKGLPALRVMGGGKSVAGNIDVAADESDPDESAPNDFEANNFEANDFQANNFEANNYETWRNAQPRYDGPLVAPRGHMAYTSGTTGRPKGVVRQPFPVAHLPEHLAAVEAVVEQAYGLRPGCRALLPAPVYHSAPSVFAQVALRVCDTLVLTARFDPIEVLRLIEQHRIDTIYLVPIMYVRLLKLDARTRASFDLSSLRFVASTGAPCAPELKQAMIDWLGPVVHETYASSEAGMVTVIDSHEARAKPGSAGRPIGPAQVRVYAEDGSLCAPGEVGRIYVRQPAYADFTYRNHPEARQAVERDGLIGLGDLGYVDEDGYLFVCDRESDLVISGGVNIYPAEIEHHLTQYPGVADCAVFGVPDAEFGERLLGLIQPAPDATVNVQDALQWLAGRVARYKIPRDLQLRPALPRDDNGKIAKRRLRAEFWEGQARKV</sequence>
<dbReference type="Gene3D" id="3.30.300.30">
    <property type="match status" value="1"/>
</dbReference>
<dbReference type="Gene3D" id="3.40.50.12780">
    <property type="entry name" value="N-terminal domain of ligase-like"/>
    <property type="match status" value="1"/>
</dbReference>
<keyword evidence="2 5" id="KW-0436">Ligase</keyword>
<protein>
    <submittedName>
        <fullName evidence="5">2-succinylbenzoate--CoA ligase</fullName>
        <ecNumber evidence="5">6.2.1.26</ecNumber>
    </submittedName>
</protein>
<comment type="similarity">
    <text evidence="1">Belongs to the ATP-dependent AMP-binding enzyme family.</text>
</comment>
<dbReference type="Proteomes" id="UP000494269">
    <property type="component" value="Unassembled WGS sequence"/>
</dbReference>
<gene>
    <name evidence="5" type="primary">menE_3</name>
    <name evidence="5" type="ORF">LMG3441_04977</name>
</gene>
<dbReference type="InterPro" id="IPR045851">
    <property type="entry name" value="AMP-bd_C_sf"/>
</dbReference>
<dbReference type="InterPro" id="IPR025110">
    <property type="entry name" value="AMP-bd_C"/>
</dbReference>
<dbReference type="GO" id="GO:0006631">
    <property type="term" value="P:fatty acid metabolic process"/>
    <property type="evidence" value="ECO:0007669"/>
    <property type="project" value="TreeGrafter"/>
</dbReference>
<dbReference type="GO" id="GO:0008756">
    <property type="term" value="F:o-succinylbenzoate-CoA ligase activity"/>
    <property type="evidence" value="ECO:0007669"/>
    <property type="project" value="UniProtKB-EC"/>
</dbReference>
<dbReference type="GO" id="GO:0031956">
    <property type="term" value="F:medium-chain fatty acid-CoA ligase activity"/>
    <property type="evidence" value="ECO:0007669"/>
    <property type="project" value="TreeGrafter"/>
</dbReference>
<organism evidence="5 6">
    <name type="scientific">Achromobacter kerstersii</name>
    <dbReference type="NCBI Taxonomy" id="1353890"/>
    <lineage>
        <taxon>Bacteria</taxon>
        <taxon>Pseudomonadati</taxon>
        <taxon>Pseudomonadota</taxon>
        <taxon>Betaproteobacteria</taxon>
        <taxon>Burkholderiales</taxon>
        <taxon>Alcaligenaceae</taxon>
        <taxon>Achromobacter</taxon>
    </lineage>
</organism>
<keyword evidence="6" id="KW-1185">Reference proteome</keyword>
<dbReference type="SUPFAM" id="SSF56801">
    <property type="entry name" value="Acetyl-CoA synthetase-like"/>
    <property type="match status" value="1"/>
</dbReference>
<proteinExistence type="inferred from homology"/>
<dbReference type="PROSITE" id="PS00455">
    <property type="entry name" value="AMP_BINDING"/>
    <property type="match status" value="1"/>
</dbReference>
<dbReference type="AlphaFoldDB" id="A0A6S7AK58"/>
<evidence type="ECO:0000259" key="4">
    <source>
        <dbReference type="Pfam" id="PF13193"/>
    </source>
</evidence>
<evidence type="ECO:0000313" key="6">
    <source>
        <dbReference type="Proteomes" id="UP000494269"/>
    </source>
</evidence>
<dbReference type="EMBL" id="CADIJQ010000010">
    <property type="protein sequence ID" value="CAB3734384.1"/>
    <property type="molecule type" value="Genomic_DNA"/>
</dbReference>
<reference evidence="5 6" key="1">
    <citation type="submission" date="2020-04" db="EMBL/GenBank/DDBJ databases">
        <authorList>
            <person name="De Canck E."/>
        </authorList>
    </citation>
    <scope>NUCLEOTIDE SEQUENCE [LARGE SCALE GENOMIC DNA]</scope>
    <source>
        <strain evidence="5 6">LMG 3441</strain>
    </source>
</reference>
<evidence type="ECO:0000256" key="2">
    <source>
        <dbReference type="ARBA" id="ARBA00022598"/>
    </source>
</evidence>
<dbReference type="InterPro" id="IPR020845">
    <property type="entry name" value="AMP-binding_CS"/>
</dbReference>
<evidence type="ECO:0000256" key="1">
    <source>
        <dbReference type="ARBA" id="ARBA00006432"/>
    </source>
</evidence>
<feature type="domain" description="AMP-dependent synthetase/ligase" evidence="3">
    <location>
        <begin position="8"/>
        <end position="385"/>
    </location>
</feature>
<dbReference type="PANTHER" id="PTHR43201">
    <property type="entry name" value="ACYL-COA SYNTHETASE"/>
    <property type="match status" value="1"/>
</dbReference>
<evidence type="ECO:0000313" key="5">
    <source>
        <dbReference type="EMBL" id="CAB3734384.1"/>
    </source>
</evidence>
<dbReference type="RefSeq" id="WP_175171353.1">
    <property type="nucleotide sequence ID" value="NZ_CADIJQ010000010.1"/>
</dbReference>
<dbReference type="PANTHER" id="PTHR43201:SF5">
    <property type="entry name" value="MEDIUM-CHAIN ACYL-COA LIGASE ACSF2, MITOCHONDRIAL"/>
    <property type="match status" value="1"/>
</dbReference>
<dbReference type="Pfam" id="PF00501">
    <property type="entry name" value="AMP-binding"/>
    <property type="match status" value="1"/>
</dbReference>